<gene>
    <name evidence="25" type="ORF">B8V81_4595</name>
</gene>
<evidence type="ECO:0000256" key="24">
    <source>
        <dbReference type="SAM" id="Phobius"/>
    </source>
</evidence>
<evidence type="ECO:0000256" key="1">
    <source>
        <dbReference type="ARBA" id="ARBA00001698"/>
    </source>
</evidence>
<comment type="pathway">
    <text evidence="3">Phospholipid metabolism; CDP-diacylglycerol biosynthesis; CDP-diacylglycerol from sn-glycerol 3-phosphate: step 3/3.</text>
</comment>
<feature type="transmembrane region" description="Helical" evidence="24">
    <location>
        <begin position="12"/>
        <end position="38"/>
    </location>
</feature>
<dbReference type="Pfam" id="PF01148">
    <property type="entry name" value="CTP_transf_1"/>
    <property type="match status" value="1"/>
</dbReference>
<protein>
    <recommendedName>
        <fullName evidence="7">Phosphatidate cytidylyltransferase</fullName>
        <ecNumber evidence="6">2.7.7.41</ecNumber>
    </recommendedName>
    <alternativeName>
        <fullName evidence="20">CDP-DAG synthase</fullName>
    </alternativeName>
    <alternativeName>
        <fullName evidence="22">CDP-DG synthase</fullName>
    </alternativeName>
    <alternativeName>
        <fullName evidence="18">CDP-diacylglycerol synthase</fullName>
    </alternativeName>
    <alternativeName>
        <fullName evidence="21">CDP-diglyceride pyrophosphorylase</fullName>
    </alternativeName>
    <alternativeName>
        <fullName evidence="23">CDP-diglyceride synthase</fullName>
    </alternativeName>
    <alternativeName>
        <fullName evidence="19">CTP:phosphatidate cytidylyltransferase</fullName>
    </alternativeName>
</protein>
<keyword evidence="8" id="KW-1003">Cell membrane</keyword>
<sequence>MKQRILTGLGAGALFLLLLVIGGTPYELLLLLLALIGFFEFARLNGISPFHPAGLLGFAGVLFFMLPWEELGLDVPSDSAAIWLLLLLLLSVTVVAKNRIAVDGAALLLLGAVYVGFGFAAMGDVRSIEPHGLYLSFLSFAAIWASDIGAYFIGKAIGKRKLWPAISPNKTIEGSLGGIACAIAAAIAFQLAAPETIGFGRAVAIGAVAAVAGQFGDLIQSAYKRHRGVKDSGKLLPGHGGVLDRCDSWIVVFPLLVLTGLLPL</sequence>
<evidence type="ECO:0000256" key="12">
    <source>
        <dbReference type="ARBA" id="ARBA00022695"/>
    </source>
</evidence>
<evidence type="ECO:0000256" key="2">
    <source>
        <dbReference type="ARBA" id="ARBA00004651"/>
    </source>
</evidence>
<feature type="transmembrane region" description="Helical" evidence="24">
    <location>
        <begin position="104"/>
        <end position="122"/>
    </location>
</feature>
<evidence type="ECO:0000256" key="3">
    <source>
        <dbReference type="ARBA" id="ARBA00005119"/>
    </source>
</evidence>
<dbReference type="EMBL" id="NFEZ01000004">
    <property type="protein sequence ID" value="PLT46164.1"/>
    <property type="molecule type" value="Genomic_DNA"/>
</dbReference>
<dbReference type="GO" id="GO:0016024">
    <property type="term" value="P:CDP-diacylglycerol biosynthetic process"/>
    <property type="evidence" value="ECO:0007669"/>
    <property type="project" value="TreeGrafter"/>
</dbReference>
<dbReference type="AlphaFoldDB" id="A0A2N5N731"/>
<feature type="transmembrane region" description="Helical" evidence="24">
    <location>
        <begin position="199"/>
        <end position="219"/>
    </location>
</feature>
<keyword evidence="9" id="KW-0444">Lipid biosynthesis</keyword>
<keyword evidence="10 25" id="KW-0808">Transferase</keyword>
<dbReference type="PANTHER" id="PTHR46382">
    <property type="entry name" value="PHOSPHATIDATE CYTIDYLYLTRANSFERASE"/>
    <property type="match status" value="1"/>
</dbReference>
<keyword evidence="14" id="KW-0443">Lipid metabolism</keyword>
<feature type="transmembrane region" description="Helical" evidence="24">
    <location>
        <begin position="174"/>
        <end position="193"/>
    </location>
</feature>
<dbReference type="PANTHER" id="PTHR46382:SF1">
    <property type="entry name" value="PHOSPHATIDATE CYTIDYLYLTRANSFERASE"/>
    <property type="match status" value="1"/>
</dbReference>
<proteinExistence type="inferred from homology"/>
<evidence type="ECO:0000256" key="11">
    <source>
        <dbReference type="ARBA" id="ARBA00022692"/>
    </source>
</evidence>
<dbReference type="Proteomes" id="UP000234789">
    <property type="component" value="Unassembled WGS sequence"/>
</dbReference>
<evidence type="ECO:0000256" key="13">
    <source>
        <dbReference type="ARBA" id="ARBA00022989"/>
    </source>
</evidence>
<evidence type="ECO:0000313" key="26">
    <source>
        <dbReference type="Proteomes" id="UP000234789"/>
    </source>
</evidence>
<evidence type="ECO:0000313" key="25">
    <source>
        <dbReference type="EMBL" id="PLT46164.1"/>
    </source>
</evidence>
<evidence type="ECO:0000256" key="15">
    <source>
        <dbReference type="ARBA" id="ARBA00023136"/>
    </source>
</evidence>
<evidence type="ECO:0000256" key="10">
    <source>
        <dbReference type="ARBA" id="ARBA00022679"/>
    </source>
</evidence>
<keyword evidence="12 25" id="KW-0548">Nucleotidyltransferase</keyword>
<evidence type="ECO:0000256" key="5">
    <source>
        <dbReference type="ARBA" id="ARBA00010185"/>
    </source>
</evidence>
<comment type="pathway">
    <text evidence="4">Lipid metabolism.</text>
</comment>
<comment type="subcellular location">
    <subcellularLocation>
        <location evidence="2">Cell membrane</location>
        <topology evidence="2">Multi-pass membrane protein</topology>
    </subcellularLocation>
</comment>
<keyword evidence="17" id="KW-1208">Phospholipid metabolism</keyword>
<dbReference type="GO" id="GO:0004605">
    <property type="term" value="F:phosphatidate cytidylyltransferase activity"/>
    <property type="evidence" value="ECO:0007669"/>
    <property type="project" value="UniProtKB-EC"/>
</dbReference>
<evidence type="ECO:0000256" key="18">
    <source>
        <dbReference type="ARBA" id="ARBA00029893"/>
    </source>
</evidence>
<evidence type="ECO:0000256" key="17">
    <source>
        <dbReference type="ARBA" id="ARBA00023264"/>
    </source>
</evidence>
<keyword evidence="11 24" id="KW-0812">Transmembrane</keyword>
<name>A0A2N5N731_9BACL</name>
<dbReference type="RefSeq" id="WP_101809231.1">
    <property type="nucleotide sequence ID" value="NZ_NFEZ01000004.1"/>
</dbReference>
<feature type="transmembrane region" description="Helical" evidence="24">
    <location>
        <begin position="80"/>
        <end position="97"/>
    </location>
</feature>
<keyword evidence="16" id="KW-0594">Phospholipid biosynthesis</keyword>
<dbReference type="GO" id="GO:0005886">
    <property type="term" value="C:plasma membrane"/>
    <property type="evidence" value="ECO:0007669"/>
    <property type="project" value="UniProtKB-SubCell"/>
</dbReference>
<evidence type="ECO:0000256" key="22">
    <source>
        <dbReference type="ARBA" id="ARBA00032743"/>
    </source>
</evidence>
<dbReference type="EC" id="2.7.7.41" evidence="6"/>
<evidence type="ECO:0000256" key="14">
    <source>
        <dbReference type="ARBA" id="ARBA00023098"/>
    </source>
</evidence>
<comment type="similarity">
    <text evidence="5">Belongs to the CDS family.</text>
</comment>
<comment type="caution">
    <text evidence="25">The sequence shown here is derived from an EMBL/GenBank/DDBJ whole genome shotgun (WGS) entry which is preliminary data.</text>
</comment>
<keyword evidence="15 24" id="KW-0472">Membrane</keyword>
<evidence type="ECO:0000256" key="19">
    <source>
        <dbReference type="ARBA" id="ARBA00031825"/>
    </source>
</evidence>
<comment type="catalytic activity">
    <reaction evidence="1">
        <text>a 1,2-diacyl-sn-glycero-3-phosphate + CTP + H(+) = a CDP-1,2-diacyl-sn-glycerol + diphosphate</text>
        <dbReference type="Rhea" id="RHEA:16229"/>
        <dbReference type="ChEBI" id="CHEBI:15378"/>
        <dbReference type="ChEBI" id="CHEBI:33019"/>
        <dbReference type="ChEBI" id="CHEBI:37563"/>
        <dbReference type="ChEBI" id="CHEBI:58332"/>
        <dbReference type="ChEBI" id="CHEBI:58608"/>
        <dbReference type="EC" id="2.7.7.41"/>
    </reaction>
</comment>
<evidence type="ECO:0000256" key="6">
    <source>
        <dbReference type="ARBA" id="ARBA00012487"/>
    </source>
</evidence>
<evidence type="ECO:0000256" key="9">
    <source>
        <dbReference type="ARBA" id="ARBA00022516"/>
    </source>
</evidence>
<feature type="transmembrane region" description="Helical" evidence="24">
    <location>
        <begin position="134"/>
        <end position="153"/>
    </location>
</feature>
<evidence type="ECO:0000256" key="4">
    <source>
        <dbReference type="ARBA" id="ARBA00005189"/>
    </source>
</evidence>
<evidence type="ECO:0000256" key="23">
    <source>
        <dbReference type="ARBA" id="ARBA00033406"/>
    </source>
</evidence>
<accession>A0A2N5N731</accession>
<keyword evidence="26" id="KW-1185">Reference proteome</keyword>
<evidence type="ECO:0000256" key="21">
    <source>
        <dbReference type="ARBA" id="ARBA00032396"/>
    </source>
</evidence>
<evidence type="ECO:0000256" key="16">
    <source>
        <dbReference type="ARBA" id="ARBA00023209"/>
    </source>
</evidence>
<evidence type="ECO:0000256" key="20">
    <source>
        <dbReference type="ARBA" id="ARBA00032253"/>
    </source>
</evidence>
<feature type="transmembrane region" description="Helical" evidence="24">
    <location>
        <begin position="50"/>
        <end position="68"/>
    </location>
</feature>
<keyword evidence="13 24" id="KW-1133">Transmembrane helix</keyword>
<reference evidence="25 26" key="1">
    <citation type="submission" date="2017-05" db="EMBL/GenBank/DDBJ databases">
        <title>Functional genome analysis of Paenibacillus pasadenensis strain R16: insights on endophytic life style and antifungal activity.</title>
        <authorList>
            <person name="Passera A."/>
            <person name="Marcolungo L."/>
            <person name="Casati P."/>
            <person name="Brasca M."/>
            <person name="Quaglino F."/>
            <person name="Delledonne M."/>
        </authorList>
    </citation>
    <scope>NUCLEOTIDE SEQUENCE [LARGE SCALE GENOMIC DNA]</scope>
    <source>
        <strain evidence="25 26">R16</strain>
    </source>
</reference>
<organism evidence="25 26">
    <name type="scientific">Paenibacillus pasadenensis</name>
    <dbReference type="NCBI Taxonomy" id="217090"/>
    <lineage>
        <taxon>Bacteria</taxon>
        <taxon>Bacillati</taxon>
        <taxon>Bacillota</taxon>
        <taxon>Bacilli</taxon>
        <taxon>Bacillales</taxon>
        <taxon>Paenibacillaceae</taxon>
        <taxon>Paenibacillus</taxon>
    </lineage>
</organism>
<evidence type="ECO:0000256" key="7">
    <source>
        <dbReference type="ARBA" id="ARBA00019373"/>
    </source>
</evidence>
<evidence type="ECO:0000256" key="8">
    <source>
        <dbReference type="ARBA" id="ARBA00022475"/>
    </source>
</evidence>